<comment type="caution">
    <text evidence="2">The sequence shown here is derived from an EMBL/GenBank/DDBJ whole genome shotgun (WGS) entry which is preliminary data.</text>
</comment>
<reference evidence="2 3" key="1">
    <citation type="submission" date="2022-09" db="EMBL/GenBank/DDBJ databases">
        <title>Enrichment on poylsaccharides allowed isolation of novel metabolic and taxonomic groups of Haloarchaea.</title>
        <authorList>
            <person name="Sorokin D.Y."/>
            <person name="Elcheninov A.G."/>
            <person name="Khizhniak T.V."/>
            <person name="Kolganova T.V."/>
            <person name="Kublanov I.V."/>
        </authorList>
    </citation>
    <scope>NUCLEOTIDE SEQUENCE [LARGE SCALE GENOMIC DNA]</scope>
    <source>
        <strain evidence="2 3">AArc-curdl1</strain>
    </source>
</reference>
<accession>A0AAP2Z9U8</accession>
<sequence length="366" mass="38824">MTELNRQQTGTYRRHLLGLIGAGTAALAGCSDADDDELLDDGTDDTDDDSDADGTTDESEPSDDETADDESDVEGSLPPYSSTLASMDDLSSTDYFYTAADLDTIVETLDDDPGDGEMPNDPLLVNPIATVSLGIYGLFNLGLSPVAEAQATAEQPAEHPTLLYLEGAYVLYGSYDRDLAAGELESAGYDQTGGGDDAGYIVFTDETSSEVIGVTDEAFIYSFGDDESRAESVVTTIARANTGDQSPKHDTDDVFETLLRESDETGITCGLYGNGETLSDLETDQVNEDDINFDFAPYEGATGVVQGLTVDGNRSNARATVTYETADDVDSERLEDRLGTEAGSVDIEIAENTATVAAAYETDVID</sequence>
<evidence type="ECO:0000313" key="3">
    <source>
        <dbReference type="Proteomes" id="UP001321047"/>
    </source>
</evidence>
<dbReference type="Proteomes" id="UP001321047">
    <property type="component" value="Unassembled WGS sequence"/>
</dbReference>
<evidence type="ECO:0000256" key="1">
    <source>
        <dbReference type="SAM" id="MobiDB-lite"/>
    </source>
</evidence>
<gene>
    <name evidence="2" type="ORF">OB919_15380</name>
</gene>
<dbReference type="AlphaFoldDB" id="A0AAP2Z9U8"/>
<proteinExistence type="predicted"/>
<organism evidence="2 3">
    <name type="scientific">Natronosalvus hydrolyticus</name>
    <dbReference type="NCBI Taxonomy" id="2979988"/>
    <lineage>
        <taxon>Archaea</taxon>
        <taxon>Methanobacteriati</taxon>
        <taxon>Methanobacteriota</taxon>
        <taxon>Stenosarchaea group</taxon>
        <taxon>Halobacteria</taxon>
        <taxon>Halobacteriales</taxon>
        <taxon>Natrialbaceae</taxon>
        <taxon>Natronosalvus</taxon>
    </lineage>
</organism>
<evidence type="ECO:0000313" key="2">
    <source>
        <dbReference type="EMBL" id="MCU4753344.1"/>
    </source>
</evidence>
<feature type="region of interest" description="Disordered" evidence="1">
    <location>
        <begin position="32"/>
        <end position="85"/>
    </location>
</feature>
<dbReference type="EMBL" id="JAOPJZ010000016">
    <property type="protein sequence ID" value="MCU4753344.1"/>
    <property type="molecule type" value="Genomic_DNA"/>
</dbReference>
<dbReference type="PROSITE" id="PS51257">
    <property type="entry name" value="PROKAR_LIPOPROTEIN"/>
    <property type="match status" value="1"/>
</dbReference>
<protein>
    <submittedName>
        <fullName evidence="2">Uncharacterized protein</fullName>
    </submittedName>
</protein>
<dbReference type="RefSeq" id="WP_342809664.1">
    <property type="nucleotide sequence ID" value="NZ_JAOPJZ010000016.1"/>
</dbReference>
<feature type="compositionally biased region" description="Acidic residues" evidence="1">
    <location>
        <begin position="32"/>
        <end position="73"/>
    </location>
</feature>
<keyword evidence="3" id="KW-1185">Reference proteome</keyword>
<name>A0AAP2Z9U8_9EURY</name>